<dbReference type="eggNOG" id="COG2122">
    <property type="taxonomic scope" value="Bacteria"/>
</dbReference>
<keyword evidence="2" id="KW-1185">Reference proteome</keyword>
<evidence type="ECO:0000313" key="1">
    <source>
        <dbReference type="EMBL" id="AEJ19693.1"/>
    </source>
</evidence>
<name>F8EZA1_GRAC1</name>
<accession>F8EZA1</accession>
<dbReference type="HOGENOM" id="CLU_074757_1_0_12"/>
<dbReference type="Gene3D" id="3.10.520.10">
    <property type="entry name" value="ApbE-like domains"/>
    <property type="match status" value="1"/>
</dbReference>
<dbReference type="RefSeq" id="WP_013969002.1">
    <property type="nucleotide sequence ID" value="NC_015732.1"/>
</dbReference>
<organism evidence="1 2">
    <name type="scientific">Gracilinema caldarium (strain ATCC 51460 / DSM 7334 / H1)</name>
    <name type="common">Treponema caldarium</name>
    <dbReference type="NCBI Taxonomy" id="744872"/>
    <lineage>
        <taxon>Bacteria</taxon>
        <taxon>Pseudomonadati</taxon>
        <taxon>Spirochaetota</taxon>
        <taxon>Spirochaetia</taxon>
        <taxon>Spirochaetales</taxon>
        <taxon>Breznakiellaceae</taxon>
        <taxon>Gracilinema</taxon>
    </lineage>
</organism>
<proteinExistence type="predicted"/>
<dbReference type="KEGG" id="scd:Spica_1549"/>
<dbReference type="SUPFAM" id="SSF143631">
    <property type="entry name" value="ApbE-like"/>
    <property type="match status" value="1"/>
</dbReference>
<dbReference type="Proteomes" id="UP000000503">
    <property type="component" value="Chromosome"/>
</dbReference>
<keyword evidence="1" id="KW-0449">Lipoprotein</keyword>
<dbReference type="EMBL" id="CP002868">
    <property type="protein sequence ID" value="AEJ19693.1"/>
    <property type="molecule type" value="Genomic_DNA"/>
</dbReference>
<gene>
    <name evidence="1" type="ordered locus">Spica_1549</name>
</gene>
<dbReference type="AlphaFoldDB" id="F8EZA1"/>
<dbReference type="OrthoDB" id="9787842at2"/>
<dbReference type="STRING" id="744872.Spica_1549"/>
<protein>
    <submittedName>
        <fullName evidence="1">ApbE family lipoprotein</fullName>
    </submittedName>
</protein>
<dbReference type="InterPro" id="IPR003374">
    <property type="entry name" value="ApbE-like_sf"/>
</dbReference>
<evidence type="ECO:0000313" key="2">
    <source>
        <dbReference type="Proteomes" id="UP000000503"/>
    </source>
</evidence>
<reference evidence="2" key="1">
    <citation type="journal article" date="2013" name="Stand. Genomic Sci.">
        <title>Genome sequence of the thermophilic fresh-water bacterium Spirochaeta caldaria type strain (H1(T)), reclassification of Spirochaeta caldaria, Spirochaeta stenostrepta, and Spirochaeta zuelzerae in the genus Treponema as Treponema caldaria comb. nov., Treponema stenostrepta comb. nov., and Treponema zuelzerae comb. nov., and emendation of the genus Treponema.</title>
        <authorList>
            <person name="Abt B."/>
            <person name="Goker M."/>
            <person name="Scheuner C."/>
            <person name="Han C."/>
            <person name="Lu M."/>
            <person name="Misra M."/>
            <person name="Lapidus A."/>
            <person name="Nolan M."/>
            <person name="Lucas S."/>
            <person name="Hammon N."/>
            <person name="Deshpande S."/>
            <person name="Cheng J.F."/>
            <person name="Tapia R."/>
            <person name="Goodwin L.A."/>
            <person name="Pitluck S."/>
            <person name="Liolios K."/>
            <person name="Pagani I."/>
            <person name="Ivanova N."/>
            <person name="Mavromatis K."/>
            <person name="Mikhailova N."/>
            <person name="Huntemann M."/>
            <person name="Pati A."/>
            <person name="Chen A."/>
            <person name="Palaniappan K."/>
            <person name="Land M."/>
            <person name="Hauser L."/>
            <person name="Jeffries C.D."/>
            <person name="Rohde M."/>
            <person name="Spring S."/>
            <person name="Gronow S."/>
            <person name="Detter J.C."/>
            <person name="Bristow J."/>
            <person name="Eisen J.A."/>
            <person name="Markowitz V."/>
            <person name="Hugenholtz P."/>
            <person name="Kyrpides N.C."/>
            <person name="Woyke T."/>
            <person name="Klenk H.P."/>
        </authorList>
    </citation>
    <scope>NUCLEOTIDE SEQUENCE</scope>
    <source>
        <strain evidence="2">ATCC 51460 / DSM 7334 / H1</strain>
    </source>
</reference>
<sequence>MGTGRFRSITVAEGESDLWIGWNRFGEAPINQAQSEESILMNRAGEVVALEAELRYQASELLHELRSNIQDYAAMHPEFLTSLEPLPSDADAPEPVRSMLLAGRIAGVGPMAAVAGAIAEHLGMALQDRFHFDELVIENGGDYWLTVKAPLPVRVYGGLSSLSEKISVIVNPEQSPCGLACSSGTVGPSLSFGKADGALVVAPAAAAADAWATALGNRLRYQSDLATEVEALITMNRDTDYDEAYRPQGALAIMADQLAACGNIKLG</sequence>